<name>A0A7G8Q3F2_9GAMM</name>
<dbReference type="KEGG" id="dtl:H8F01_20080"/>
<keyword evidence="2" id="KW-0175">Coiled coil</keyword>
<dbReference type="GO" id="GO:1990281">
    <property type="term" value="C:efflux pump complex"/>
    <property type="evidence" value="ECO:0007669"/>
    <property type="project" value="TreeGrafter"/>
</dbReference>
<evidence type="ECO:0000313" key="5">
    <source>
        <dbReference type="EMBL" id="QNK01310.1"/>
    </source>
</evidence>
<dbReference type="Pfam" id="PF25973">
    <property type="entry name" value="BSH_CzcB"/>
    <property type="match status" value="1"/>
</dbReference>
<evidence type="ECO:0000256" key="2">
    <source>
        <dbReference type="SAM" id="Coils"/>
    </source>
</evidence>
<sequence length="289" mass="31611">MTLLPRNVLGTARARKGARRHLFGVAIFGLLTSSSTALAAAESYDCLIEPMQTVELGMPASGLIDKVMVKRGDRIARNQVLASLDSHAEQAATDLAHYKSQLAGPAQLAQSKIEFSQRKFGRRRDMADEKLMSRQDSDDAEAELKQAQAELVEAKENREVARLEYVQQSSQLSLRTIRSPFDGVVVDQMMWAGEIFEPGATRHAVLKLAQLDPLRVRVVMPMRAFGEPVNGMSATVTPEILSSKAYTAKITSVDRIIDAASGTFVVFMDLPNPKLDIPSGVKCKAALNK</sequence>
<accession>A0A7G8Q3F2</accession>
<proteinExistence type="inferred from homology"/>
<dbReference type="AlphaFoldDB" id="A0A7G8Q3F2"/>
<dbReference type="EMBL" id="CP060412">
    <property type="protein sequence ID" value="QNK01310.1"/>
    <property type="molecule type" value="Genomic_DNA"/>
</dbReference>
<reference evidence="5 6" key="1">
    <citation type="submission" date="2020-08" db="EMBL/GenBank/DDBJ databases">
        <title>Dyella sp. G9 isolated from forest soil.</title>
        <authorList>
            <person name="Fu J."/>
            <person name="Qiu L."/>
        </authorList>
    </citation>
    <scope>NUCLEOTIDE SEQUENCE [LARGE SCALE GENOMIC DNA]</scope>
    <source>
        <strain evidence="5 6">G9</strain>
    </source>
</reference>
<dbReference type="Gene3D" id="2.40.50.100">
    <property type="match status" value="1"/>
</dbReference>
<comment type="similarity">
    <text evidence="1">Belongs to the membrane fusion protein (MFP) (TC 8.A.1) family.</text>
</comment>
<evidence type="ECO:0000256" key="1">
    <source>
        <dbReference type="ARBA" id="ARBA00009477"/>
    </source>
</evidence>
<dbReference type="RefSeq" id="WP_187056772.1">
    <property type="nucleotide sequence ID" value="NZ_CP060412.1"/>
</dbReference>
<dbReference type="NCBIfam" id="TIGR01730">
    <property type="entry name" value="RND_mfp"/>
    <property type="match status" value="1"/>
</dbReference>
<feature type="signal peptide" evidence="3">
    <location>
        <begin position="1"/>
        <end position="39"/>
    </location>
</feature>
<organism evidence="5 6">
    <name type="scientific">Dyella telluris</name>
    <dbReference type="NCBI Taxonomy" id="2763498"/>
    <lineage>
        <taxon>Bacteria</taxon>
        <taxon>Pseudomonadati</taxon>
        <taxon>Pseudomonadota</taxon>
        <taxon>Gammaproteobacteria</taxon>
        <taxon>Lysobacterales</taxon>
        <taxon>Rhodanobacteraceae</taxon>
        <taxon>Dyella</taxon>
    </lineage>
</organism>
<dbReference type="InterPro" id="IPR006143">
    <property type="entry name" value="RND_pump_MFP"/>
</dbReference>
<feature type="domain" description="CzcB-like barrel-sandwich hybrid" evidence="4">
    <location>
        <begin position="58"/>
        <end position="197"/>
    </location>
</feature>
<dbReference type="PANTHER" id="PTHR30469">
    <property type="entry name" value="MULTIDRUG RESISTANCE PROTEIN MDTA"/>
    <property type="match status" value="1"/>
</dbReference>
<dbReference type="Proteomes" id="UP000515873">
    <property type="component" value="Chromosome"/>
</dbReference>
<dbReference type="PANTHER" id="PTHR30469:SF15">
    <property type="entry name" value="HLYD FAMILY OF SECRETION PROTEINS"/>
    <property type="match status" value="1"/>
</dbReference>
<dbReference type="GO" id="GO:0015562">
    <property type="term" value="F:efflux transmembrane transporter activity"/>
    <property type="evidence" value="ECO:0007669"/>
    <property type="project" value="TreeGrafter"/>
</dbReference>
<evidence type="ECO:0000256" key="3">
    <source>
        <dbReference type="SAM" id="SignalP"/>
    </source>
</evidence>
<dbReference type="Gene3D" id="1.10.287.470">
    <property type="entry name" value="Helix hairpin bin"/>
    <property type="match status" value="1"/>
</dbReference>
<keyword evidence="3" id="KW-0732">Signal</keyword>
<dbReference type="InterPro" id="IPR058647">
    <property type="entry name" value="BSH_CzcB-like"/>
</dbReference>
<keyword evidence="6" id="KW-1185">Reference proteome</keyword>
<protein>
    <submittedName>
        <fullName evidence="5">Efflux RND transporter periplasmic adaptor subunit</fullName>
    </submittedName>
</protein>
<gene>
    <name evidence="5" type="ORF">H8F01_20080</name>
</gene>
<feature type="coiled-coil region" evidence="2">
    <location>
        <begin position="130"/>
        <end position="164"/>
    </location>
</feature>
<dbReference type="SUPFAM" id="SSF111369">
    <property type="entry name" value="HlyD-like secretion proteins"/>
    <property type="match status" value="1"/>
</dbReference>
<feature type="chain" id="PRO_5028938374" evidence="3">
    <location>
        <begin position="40"/>
        <end position="289"/>
    </location>
</feature>
<evidence type="ECO:0000259" key="4">
    <source>
        <dbReference type="Pfam" id="PF25973"/>
    </source>
</evidence>
<dbReference type="Gene3D" id="2.40.30.170">
    <property type="match status" value="1"/>
</dbReference>
<evidence type="ECO:0000313" key="6">
    <source>
        <dbReference type="Proteomes" id="UP000515873"/>
    </source>
</evidence>